<dbReference type="GeneID" id="36321382"/>
<name>A0A0F9WT84_9MICR</name>
<protein>
    <submittedName>
        <fullName evidence="1">Uncharacterized protein</fullName>
    </submittedName>
</protein>
<dbReference type="VEuPathDB" id="MicrosporidiaDB:G9O61_00g011680"/>
<evidence type="ECO:0000313" key="1">
    <source>
        <dbReference type="EMBL" id="KKO76033.1"/>
    </source>
</evidence>
<accession>A0A0F9WT84</accession>
<dbReference type="AlphaFoldDB" id="A0A0F9WT84"/>
<proteinExistence type="predicted"/>
<evidence type="ECO:0000313" key="2">
    <source>
        <dbReference type="Proteomes" id="UP000034350"/>
    </source>
</evidence>
<dbReference type="VEuPathDB" id="MicrosporidiaDB:AAJ76_8000101908"/>
<comment type="caution">
    <text evidence="1">The sequence shown here is derived from an EMBL/GenBank/DDBJ whole genome shotgun (WGS) entry which is preliminary data.</text>
</comment>
<gene>
    <name evidence="1" type="ORF">AAJ76_8000101908</name>
</gene>
<dbReference type="RefSeq" id="XP_024331775.1">
    <property type="nucleotide sequence ID" value="XM_024476429.1"/>
</dbReference>
<keyword evidence="2" id="KW-1185">Reference proteome</keyword>
<dbReference type="Proteomes" id="UP000034350">
    <property type="component" value="Unassembled WGS sequence"/>
</dbReference>
<organism evidence="1 2">
    <name type="scientific">Vairimorpha ceranae</name>
    <dbReference type="NCBI Taxonomy" id="40302"/>
    <lineage>
        <taxon>Eukaryota</taxon>
        <taxon>Fungi</taxon>
        <taxon>Fungi incertae sedis</taxon>
        <taxon>Microsporidia</taxon>
        <taxon>Nosematidae</taxon>
        <taxon>Vairimorpha</taxon>
    </lineage>
</organism>
<sequence length="415" mass="48051">MLGLFFIKVCLAAFKKMAPVHDNCTQLQYSCTARYIYTDEKPVRFIFYKVINDDVKKEILKQPLKSTITKEGGAIEYSIELETFSKRKTRFYDLDCIGSESSIYPLISEKITISVDSRWMKELIDRGEIIKMNLGMDKDFNYFRVPIALRSYLSFVSSYEATFENGAPGYTIFFEDLIEKHIIKLSDEDKKKCIKELNNLLTLSSEKLADTYKGKLFLLLEENLSLLKPVIRCFKDLIEVEKNPKEFLEETIFEMENILSSINLGKFMPILEKEVGSLYPSGTVTDLKSIAISHGVITDILNICRYAVDNRVKFDVYEVFDHYEKLKFSCCLDIRIRMRNYDPEKFESANVRTNSNMRLFYECEELRDGFIIKVLFNPGLGQRPISAICVDVMYSSMPFTTDFINLHSAINGELC</sequence>
<reference evidence="1 2" key="1">
    <citation type="journal article" date="2015" name="Environ. Microbiol.">
        <title>Genome analyses suggest the presence of polyploidy and recent human-driven expansions in eight global populations of the honeybee pathogen Nosema ceranae.</title>
        <authorList>
            <person name="Pelin A."/>
            <person name="Selman M."/>
            <person name="Aris-Brosou S."/>
            <person name="Farinelli L."/>
            <person name="Corradi N."/>
        </authorList>
    </citation>
    <scope>NUCLEOTIDE SEQUENCE [LARGE SCALE GENOMIC DNA]</scope>
    <source>
        <strain evidence="1 2">PA08 1199</strain>
    </source>
</reference>
<dbReference type="VEuPathDB" id="MicrosporidiaDB:NCER_101610"/>
<dbReference type="EMBL" id="JPQZ01000008">
    <property type="protein sequence ID" value="KKO76033.1"/>
    <property type="molecule type" value="Genomic_DNA"/>
</dbReference>